<evidence type="ECO:0000313" key="1">
    <source>
        <dbReference type="EMBL" id="GAG42730.1"/>
    </source>
</evidence>
<gene>
    <name evidence="1" type="ORF">S01H1_83075</name>
</gene>
<feature type="non-terminal residue" evidence="1">
    <location>
        <position position="179"/>
    </location>
</feature>
<dbReference type="AlphaFoldDB" id="X0XHV8"/>
<protein>
    <submittedName>
        <fullName evidence="1">Uncharacterized protein</fullName>
    </submittedName>
</protein>
<name>X0XHV8_9ZZZZ</name>
<proteinExistence type="predicted"/>
<feature type="non-terminal residue" evidence="1">
    <location>
        <position position="1"/>
    </location>
</feature>
<sequence length="179" mass="18266">RGGWGGAPGTTVVEVYDIRCDPNNFATTQAIMAIVTYDGSGACGVAPFTVFTTKHLGHSWNSFVGDATFLVGNVAAAYVTNPYRAQMWLPENFDYNLLAVSGMEVMVGIASQVAGEGDVYQVIGGVPNLVPCPPTPGSFPFDLNIGVTLGAFSVDVTGLDGAGLSGAATLLAAGDIGGV</sequence>
<dbReference type="EMBL" id="BARS01056401">
    <property type="protein sequence ID" value="GAG42730.1"/>
    <property type="molecule type" value="Genomic_DNA"/>
</dbReference>
<accession>X0XHV8</accession>
<comment type="caution">
    <text evidence="1">The sequence shown here is derived from an EMBL/GenBank/DDBJ whole genome shotgun (WGS) entry which is preliminary data.</text>
</comment>
<organism evidence="1">
    <name type="scientific">marine sediment metagenome</name>
    <dbReference type="NCBI Taxonomy" id="412755"/>
    <lineage>
        <taxon>unclassified sequences</taxon>
        <taxon>metagenomes</taxon>
        <taxon>ecological metagenomes</taxon>
    </lineage>
</organism>
<reference evidence="1" key="1">
    <citation type="journal article" date="2014" name="Front. Microbiol.">
        <title>High frequency of phylogenetically diverse reductive dehalogenase-homologous genes in deep subseafloor sedimentary metagenomes.</title>
        <authorList>
            <person name="Kawai M."/>
            <person name="Futagami T."/>
            <person name="Toyoda A."/>
            <person name="Takaki Y."/>
            <person name="Nishi S."/>
            <person name="Hori S."/>
            <person name="Arai W."/>
            <person name="Tsubouchi T."/>
            <person name="Morono Y."/>
            <person name="Uchiyama I."/>
            <person name="Ito T."/>
            <person name="Fujiyama A."/>
            <person name="Inagaki F."/>
            <person name="Takami H."/>
        </authorList>
    </citation>
    <scope>NUCLEOTIDE SEQUENCE</scope>
    <source>
        <strain evidence="1">Expedition CK06-06</strain>
    </source>
</reference>